<reference evidence="2 3" key="1">
    <citation type="journal article" date="2022" name="Nat. Ecol. Evol.">
        <title>A masculinizing supergene underlies an exaggerated male reproductive morph in a spider.</title>
        <authorList>
            <person name="Hendrickx F."/>
            <person name="De Corte Z."/>
            <person name="Sonet G."/>
            <person name="Van Belleghem S.M."/>
            <person name="Kostlbacher S."/>
            <person name="Vangestel C."/>
        </authorList>
    </citation>
    <scope>NUCLEOTIDE SEQUENCE [LARGE SCALE GENOMIC DNA]</scope>
    <source>
        <strain evidence="2">W744_W776</strain>
    </source>
</reference>
<organism evidence="2 3">
    <name type="scientific">Oedothorax gibbosus</name>
    <dbReference type="NCBI Taxonomy" id="931172"/>
    <lineage>
        <taxon>Eukaryota</taxon>
        <taxon>Metazoa</taxon>
        <taxon>Ecdysozoa</taxon>
        <taxon>Arthropoda</taxon>
        <taxon>Chelicerata</taxon>
        <taxon>Arachnida</taxon>
        <taxon>Araneae</taxon>
        <taxon>Araneomorphae</taxon>
        <taxon>Entelegynae</taxon>
        <taxon>Araneoidea</taxon>
        <taxon>Linyphiidae</taxon>
        <taxon>Erigoninae</taxon>
        <taxon>Oedothorax</taxon>
    </lineage>
</organism>
<sequence length="80" mass="8538">MRSELSPAGARKDKYRAGRRSAASGIHVPSRAWAHGDPPRFTCGSGRSLSAHVGTPKDGEMTMPGQDERRGNSGEVRSGF</sequence>
<gene>
    <name evidence="2" type="ORF">JTE90_005229</name>
</gene>
<accession>A0AAV6TD11</accession>
<comment type="caution">
    <text evidence="2">The sequence shown here is derived from an EMBL/GenBank/DDBJ whole genome shotgun (WGS) entry which is preliminary data.</text>
</comment>
<evidence type="ECO:0000256" key="1">
    <source>
        <dbReference type="SAM" id="MobiDB-lite"/>
    </source>
</evidence>
<evidence type="ECO:0000313" key="3">
    <source>
        <dbReference type="Proteomes" id="UP000827092"/>
    </source>
</evidence>
<name>A0AAV6TD11_9ARAC</name>
<evidence type="ECO:0000313" key="2">
    <source>
        <dbReference type="EMBL" id="KAG8155799.1"/>
    </source>
</evidence>
<dbReference type="Proteomes" id="UP000827092">
    <property type="component" value="Unassembled WGS sequence"/>
</dbReference>
<protein>
    <submittedName>
        <fullName evidence="2">Uncharacterized protein</fullName>
    </submittedName>
</protein>
<feature type="region of interest" description="Disordered" evidence="1">
    <location>
        <begin position="1"/>
        <end position="80"/>
    </location>
</feature>
<feature type="compositionally biased region" description="Basic and acidic residues" evidence="1">
    <location>
        <begin position="55"/>
        <end position="72"/>
    </location>
</feature>
<dbReference type="EMBL" id="JAFNEN010006583">
    <property type="protein sequence ID" value="KAG8155799.1"/>
    <property type="molecule type" value="Genomic_DNA"/>
</dbReference>
<proteinExistence type="predicted"/>
<dbReference type="AlphaFoldDB" id="A0AAV6TD11"/>
<keyword evidence="3" id="KW-1185">Reference proteome</keyword>